<gene>
    <name evidence="1" type="ORF">O9K51_08231</name>
</gene>
<dbReference type="Proteomes" id="UP001163105">
    <property type="component" value="Unassembled WGS sequence"/>
</dbReference>
<evidence type="ECO:0000313" key="2">
    <source>
        <dbReference type="Proteomes" id="UP001163105"/>
    </source>
</evidence>
<dbReference type="AlphaFoldDB" id="A0AB34FIR8"/>
<dbReference type="PANTHER" id="PTHR36847">
    <property type="entry name" value="AMIDOLIGASE ENZYME"/>
    <property type="match status" value="1"/>
</dbReference>
<dbReference type="Pfam" id="PF12224">
    <property type="entry name" value="Amidoligase_2"/>
    <property type="match status" value="1"/>
</dbReference>
<protein>
    <submittedName>
        <fullName evidence="1">Amidoligase enzyme domain-containing protein</fullName>
    </submittedName>
</protein>
<dbReference type="InterPro" id="IPR022025">
    <property type="entry name" value="Amidoligase_2"/>
</dbReference>
<dbReference type="EMBL" id="JAQHRD010000007">
    <property type="protein sequence ID" value="KAJ6438830.1"/>
    <property type="molecule type" value="Genomic_DNA"/>
</dbReference>
<comment type="caution">
    <text evidence="1">The sequence shown here is derived from an EMBL/GenBank/DDBJ whole genome shotgun (WGS) entry which is preliminary data.</text>
</comment>
<name>A0AB34FIR8_9HYPO</name>
<accession>A0AB34FIR8</accession>
<keyword evidence="2" id="KW-1185">Reference proteome</keyword>
<sequence length="416" mass="45846">MSPSQIGIELEFMVAFPDHQPGAKRAKPKDDRWPDGANTMVSENDIYGNKACQKAVCAALAGIGLPAARMGDTDAVSGDPDHVDKPDCVIAFEGKRQLLIWNPVAGGSGGKEERFNNWFVTHEASIVNAIDERRMDVPAGYRWYSTEIASPILSDQQEFQDGLPTMKRALASIQNNVKLWLNSECGLHVHVSPLEVALDIVVARRLAALVFLLERPLLLQLCHPGRSKAAHARLISSDSCIAKYSVCAPGSTADDLHEVVRLRRLRDESKGRCQDEPRTFQIICAILSEPDCTSLTERLRAPQGGGADGGKCMLAMSKFGTVEFRYPEASFDVDFVSSWVDVVRRLLAIAALPDADYATKLCEIYELATRNTRMGWINYIAALGLNERADVFKKRVCSYEGDLKDLDKPTILPRVG</sequence>
<proteinExistence type="predicted"/>
<dbReference type="PANTHER" id="PTHR36847:SF1">
    <property type="entry name" value="AMIDOLIGASE ENZYME"/>
    <property type="match status" value="1"/>
</dbReference>
<organism evidence="1 2">
    <name type="scientific">Purpureocillium lavendulum</name>
    <dbReference type="NCBI Taxonomy" id="1247861"/>
    <lineage>
        <taxon>Eukaryota</taxon>
        <taxon>Fungi</taxon>
        <taxon>Dikarya</taxon>
        <taxon>Ascomycota</taxon>
        <taxon>Pezizomycotina</taxon>
        <taxon>Sordariomycetes</taxon>
        <taxon>Hypocreomycetidae</taxon>
        <taxon>Hypocreales</taxon>
        <taxon>Ophiocordycipitaceae</taxon>
        <taxon>Purpureocillium</taxon>
    </lineage>
</organism>
<evidence type="ECO:0000313" key="1">
    <source>
        <dbReference type="EMBL" id="KAJ6438830.1"/>
    </source>
</evidence>
<reference evidence="1" key="1">
    <citation type="submission" date="2023-01" db="EMBL/GenBank/DDBJ databases">
        <title>The growth and conidiation of Purpureocillium lavendulum are regulated by nitrogen source and histone H3K14 acetylation.</title>
        <authorList>
            <person name="Tang P."/>
            <person name="Han J."/>
            <person name="Zhang C."/>
            <person name="Tang P."/>
            <person name="Qi F."/>
            <person name="Zhang K."/>
            <person name="Liang L."/>
        </authorList>
    </citation>
    <scope>NUCLEOTIDE SEQUENCE</scope>
    <source>
        <strain evidence="1">YMF1.00683</strain>
    </source>
</reference>